<sequence length="435" mass="45358">MLLDVPTRIAASPAAQRARTTPGLLTAITAGLVALGLLWSVAGLLAVGRRADRVDDVRTVSGPLSVHALDIYRSLSDADATAAAAFLGAGTETSALRTRYLDDVAEAGAAIASALRATSSANDPGRASENQLRLLAAGLPVYTGLVETARAYDRQQLPLGAAYLREASGLMRDTLLPAAQRLVTLETGRLADAQRRGADFPVPVLIAGLVLLLALAGAQAFLTRRTNRLINPGLAVASLATVVALVWFVVAVGSAVGNLNIGRESGSEQFTRLAEARVAVLQARADESLTLIARGDGRADERHYAEMLTGLIGNDGRGGLLGDVAAGPGADRAQVERIAGLAARWRALHDDVRELDDGGRYDEAVELASGPPSATFEQLDRALDEYVDATGHWFDARADQAAADLAGARTAVAGLGLLVLAAVVLGTRNRIGEYR</sequence>
<evidence type="ECO:0008006" key="4">
    <source>
        <dbReference type="Google" id="ProtNLM"/>
    </source>
</evidence>
<proteinExistence type="predicted"/>
<comment type="caution">
    <text evidence="2">The sequence shown here is derived from an EMBL/GenBank/DDBJ whole genome shotgun (WGS) entry which is preliminary data.</text>
</comment>
<feature type="transmembrane region" description="Helical" evidence="1">
    <location>
        <begin position="24"/>
        <end position="48"/>
    </location>
</feature>
<evidence type="ECO:0000313" key="2">
    <source>
        <dbReference type="EMBL" id="GAA0252821.1"/>
    </source>
</evidence>
<gene>
    <name evidence="2" type="ORF">GCM10009539_42500</name>
</gene>
<organism evidence="2 3">
    <name type="scientific">Cryptosporangium japonicum</name>
    <dbReference type="NCBI Taxonomy" id="80872"/>
    <lineage>
        <taxon>Bacteria</taxon>
        <taxon>Bacillati</taxon>
        <taxon>Actinomycetota</taxon>
        <taxon>Actinomycetes</taxon>
        <taxon>Cryptosporangiales</taxon>
        <taxon>Cryptosporangiaceae</taxon>
        <taxon>Cryptosporangium</taxon>
    </lineage>
</organism>
<reference evidence="3" key="1">
    <citation type="journal article" date="2019" name="Int. J. Syst. Evol. Microbiol.">
        <title>The Global Catalogue of Microorganisms (GCM) 10K type strain sequencing project: providing services to taxonomists for standard genome sequencing and annotation.</title>
        <authorList>
            <consortium name="The Broad Institute Genomics Platform"/>
            <consortium name="The Broad Institute Genome Sequencing Center for Infectious Disease"/>
            <person name="Wu L."/>
            <person name="Ma J."/>
        </authorList>
    </citation>
    <scope>NUCLEOTIDE SEQUENCE [LARGE SCALE GENOMIC DNA]</scope>
    <source>
        <strain evidence="3">JCM 10425</strain>
    </source>
</reference>
<evidence type="ECO:0000313" key="3">
    <source>
        <dbReference type="Proteomes" id="UP001500967"/>
    </source>
</evidence>
<keyword evidence="3" id="KW-1185">Reference proteome</keyword>
<dbReference type="EMBL" id="BAAAGX010000016">
    <property type="protein sequence ID" value="GAA0252821.1"/>
    <property type="molecule type" value="Genomic_DNA"/>
</dbReference>
<evidence type="ECO:0000256" key="1">
    <source>
        <dbReference type="SAM" id="Phobius"/>
    </source>
</evidence>
<dbReference type="RefSeq" id="WP_344650616.1">
    <property type="nucleotide sequence ID" value="NZ_BAAAGX010000016.1"/>
</dbReference>
<protein>
    <recommendedName>
        <fullName evidence="4">Secreted protein</fullName>
    </recommendedName>
</protein>
<dbReference type="Proteomes" id="UP001500967">
    <property type="component" value="Unassembled WGS sequence"/>
</dbReference>
<keyword evidence="1" id="KW-1133">Transmembrane helix</keyword>
<feature type="transmembrane region" description="Helical" evidence="1">
    <location>
        <begin position="234"/>
        <end position="256"/>
    </location>
</feature>
<name>A0ABP3E867_9ACTN</name>
<keyword evidence="1" id="KW-0472">Membrane</keyword>
<accession>A0ABP3E867</accession>
<feature type="transmembrane region" description="Helical" evidence="1">
    <location>
        <begin position="202"/>
        <end position="222"/>
    </location>
</feature>
<keyword evidence="1" id="KW-0812">Transmembrane</keyword>